<dbReference type="Proteomes" id="UP000753908">
    <property type="component" value="Unassembled WGS sequence"/>
</dbReference>
<comment type="caution">
    <text evidence="1">The sequence shown here is derived from an EMBL/GenBank/DDBJ whole genome shotgun (WGS) entry which is preliminary data.</text>
</comment>
<organism evidence="1 2">
    <name type="scientific">Symplocastrum torsivum CPER-KK1</name>
    <dbReference type="NCBI Taxonomy" id="450513"/>
    <lineage>
        <taxon>Bacteria</taxon>
        <taxon>Bacillati</taxon>
        <taxon>Cyanobacteriota</taxon>
        <taxon>Cyanophyceae</taxon>
        <taxon>Oscillatoriophycideae</taxon>
        <taxon>Oscillatoriales</taxon>
        <taxon>Microcoleaceae</taxon>
        <taxon>Symplocastrum</taxon>
    </lineage>
</organism>
<dbReference type="EMBL" id="JAHHIF010000023">
    <property type="protein sequence ID" value="MBW4546267.1"/>
    <property type="molecule type" value="Genomic_DNA"/>
</dbReference>
<sequence>MTVEGAEWGFNENLIQFVFEGELKAIALFNLNIALRKKRASVSEARR</sequence>
<name>A0A951UAV1_9CYAN</name>
<reference evidence="1" key="2">
    <citation type="journal article" date="2022" name="Microbiol. Resour. Announc.">
        <title>Metagenome Sequencing to Explore Phylogenomics of Terrestrial Cyanobacteria.</title>
        <authorList>
            <person name="Ward R.D."/>
            <person name="Stajich J.E."/>
            <person name="Johansen J.R."/>
            <person name="Huntemann M."/>
            <person name="Clum A."/>
            <person name="Foster B."/>
            <person name="Foster B."/>
            <person name="Roux S."/>
            <person name="Palaniappan K."/>
            <person name="Varghese N."/>
            <person name="Mukherjee S."/>
            <person name="Reddy T.B.K."/>
            <person name="Daum C."/>
            <person name="Copeland A."/>
            <person name="Chen I.A."/>
            <person name="Ivanova N.N."/>
            <person name="Kyrpides N.C."/>
            <person name="Shapiro N."/>
            <person name="Eloe-Fadrosh E.A."/>
            <person name="Pietrasiak N."/>
        </authorList>
    </citation>
    <scope>NUCLEOTIDE SEQUENCE</scope>
    <source>
        <strain evidence="1">CPER-KK1</strain>
    </source>
</reference>
<evidence type="ECO:0000313" key="2">
    <source>
        <dbReference type="Proteomes" id="UP000753908"/>
    </source>
</evidence>
<proteinExistence type="predicted"/>
<protein>
    <submittedName>
        <fullName evidence="1">Uncharacterized protein</fullName>
    </submittedName>
</protein>
<reference evidence="1" key="1">
    <citation type="submission" date="2021-05" db="EMBL/GenBank/DDBJ databases">
        <authorList>
            <person name="Pietrasiak N."/>
            <person name="Ward R."/>
            <person name="Stajich J.E."/>
            <person name="Kurbessoian T."/>
        </authorList>
    </citation>
    <scope>NUCLEOTIDE SEQUENCE</scope>
    <source>
        <strain evidence="1">CPER-KK1</strain>
    </source>
</reference>
<gene>
    <name evidence="1" type="ORF">KME25_17750</name>
</gene>
<accession>A0A951UAV1</accession>
<evidence type="ECO:0000313" key="1">
    <source>
        <dbReference type="EMBL" id="MBW4546267.1"/>
    </source>
</evidence>
<dbReference type="AlphaFoldDB" id="A0A951UAV1"/>